<organism evidence="15 16">
    <name type="scientific">Methylomonas methanica</name>
    <dbReference type="NCBI Taxonomy" id="421"/>
    <lineage>
        <taxon>Bacteria</taxon>
        <taxon>Pseudomonadati</taxon>
        <taxon>Pseudomonadota</taxon>
        <taxon>Gammaproteobacteria</taxon>
        <taxon>Methylococcales</taxon>
        <taxon>Methylococcaceae</taxon>
        <taxon>Methylomonas</taxon>
    </lineage>
</organism>
<protein>
    <submittedName>
        <fullName evidence="15">Iron complex outermembrane receptor protein</fullName>
    </submittedName>
</protein>
<keyword evidence="6" id="KW-0732">Signal</keyword>
<dbReference type="CDD" id="cd01347">
    <property type="entry name" value="ligand_gated_channel"/>
    <property type="match status" value="1"/>
</dbReference>
<dbReference type="SUPFAM" id="SSF56935">
    <property type="entry name" value="Porins"/>
    <property type="match status" value="1"/>
</dbReference>
<feature type="domain" description="TonB-dependent receptor plug" evidence="14">
    <location>
        <begin position="60"/>
        <end position="168"/>
    </location>
</feature>
<keyword evidence="8 11" id="KW-0472">Membrane</keyword>
<dbReference type="PROSITE" id="PS52016">
    <property type="entry name" value="TONB_DEPENDENT_REC_3"/>
    <property type="match status" value="1"/>
</dbReference>
<keyword evidence="5 11" id="KW-0812">Transmembrane</keyword>
<sequence length="723" mass="80220">MRITMLKTVKKRLFKHSLVLSLLGQQVHAEQTVNDLLDLSPAELANISVSIASGTAKPVSQSAAVTSVITADQIAAMGATDLHEVLETVPGMHVTIQPVTNDYSYTMRGIRNETNAEVLLMLNGTRFSVPYQGTHMAGMIIPVENIQRVEVIRGPGSALYGADAFAGVINIVTKKAADIDGATVGARGGNADTKSAWGQYGGKWQGWDVASSLQYSHNGVDPDRIITADAQTKVDQALGTNISLAPGPMQNQNERWNGHLNLQRKHWDLGFWAFNEADYGFRSGTFGALDNKGRGNGASYLADVRYSTEDDLENWELQAHASFLHTDISANIYGFPGGAILPIGADGNVTDQLASTRGLVMFPEGLRFIAGFKNTVPSFEFTSIYKGFSDHLIRVITGFRYEELNTREARNYGAGVIDSATLSAIPSINVAGGLQNLTGTPLTLIDDHHRDIWSMAIQDEWQFAQDWHLTTGLRFDHYSDFGSTWNPRAALVWDINPQLTGKLLYGQAYRAPSFLEQYQQNSPLFLGNPTLRPETISTTELAFDYRPTKNLRTALNLYHYEIKDLISGPISGAGTLTERNTSGQDGYGSEFEWDWKFHTDWNLRGNYAWQFARNEATHTRVSNVPEHHIYTALAWNFMPKWQIQTQINWIGHRLSSPEDTRVLKDYETVDLTLNAKKLMGYLDLTASARNLFDSHGKEPATSSYPYNLPIAGQSFYFEAGLHF</sequence>
<name>A0ABY2CQY8_METMH</name>
<keyword evidence="16" id="KW-1185">Reference proteome</keyword>
<evidence type="ECO:0000256" key="3">
    <source>
        <dbReference type="ARBA" id="ARBA00022448"/>
    </source>
</evidence>
<dbReference type="Pfam" id="PF00593">
    <property type="entry name" value="TonB_dep_Rec_b-barrel"/>
    <property type="match status" value="1"/>
</dbReference>
<evidence type="ECO:0000256" key="7">
    <source>
        <dbReference type="ARBA" id="ARBA00023077"/>
    </source>
</evidence>
<evidence type="ECO:0000256" key="9">
    <source>
        <dbReference type="ARBA" id="ARBA00023170"/>
    </source>
</evidence>
<keyword evidence="4 11" id="KW-1134">Transmembrane beta strand</keyword>
<gene>
    <name evidence="15" type="ORF">EDE11_103183</name>
</gene>
<dbReference type="Proteomes" id="UP000295649">
    <property type="component" value="Unassembled WGS sequence"/>
</dbReference>
<feature type="domain" description="TonB-dependent receptor-like beta-barrel" evidence="13">
    <location>
        <begin position="270"/>
        <end position="691"/>
    </location>
</feature>
<keyword evidence="9 15" id="KW-0675">Receptor</keyword>
<dbReference type="EMBL" id="SMCN01000003">
    <property type="protein sequence ID" value="TCV86957.1"/>
    <property type="molecule type" value="Genomic_DNA"/>
</dbReference>
<comment type="similarity">
    <text evidence="2">Belongs to the TonB-dependent receptor family. Hemoglobin/haptoglobin binding protein subfamily.</text>
</comment>
<evidence type="ECO:0000313" key="15">
    <source>
        <dbReference type="EMBL" id="TCV86957.1"/>
    </source>
</evidence>
<evidence type="ECO:0000256" key="11">
    <source>
        <dbReference type="PROSITE-ProRule" id="PRU01360"/>
    </source>
</evidence>
<dbReference type="InterPro" id="IPR037066">
    <property type="entry name" value="Plug_dom_sf"/>
</dbReference>
<evidence type="ECO:0000256" key="1">
    <source>
        <dbReference type="ARBA" id="ARBA00004571"/>
    </source>
</evidence>
<proteinExistence type="inferred from homology"/>
<evidence type="ECO:0000256" key="2">
    <source>
        <dbReference type="ARBA" id="ARBA00008143"/>
    </source>
</evidence>
<dbReference type="InterPro" id="IPR036942">
    <property type="entry name" value="Beta-barrel_TonB_sf"/>
</dbReference>
<comment type="caution">
    <text evidence="15">The sequence shown here is derived from an EMBL/GenBank/DDBJ whole genome shotgun (WGS) entry which is preliminary data.</text>
</comment>
<evidence type="ECO:0000256" key="6">
    <source>
        <dbReference type="ARBA" id="ARBA00022729"/>
    </source>
</evidence>
<evidence type="ECO:0000256" key="12">
    <source>
        <dbReference type="RuleBase" id="RU003357"/>
    </source>
</evidence>
<dbReference type="InterPro" id="IPR012910">
    <property type="entry name" value="Plug_dom"/>
</dbReference>
<evidence type="ECO:0000259" key="13">
    <source>
        <dbReference type="Pfam" id="PF00593"/>
    </source>
</evidence>
<dbReference type="PANTHER" id="PTHR30069:SF29">
    <property type="entry name" value="HEMOGLOBIN AND HEMOGLOBIN-HAPTOGLOBIN-BINDING PROTEIN 1-RELATED"/>
    <property type="match status" value="1"/>
</dbReference>
<evidence type="ECO:0000259" key="14">
    <source>
        <dbReference type="Pfam" id="PF07715"/>
    </source>
</evidence>
<dbReference type="InterPro" id="IPR039426">
    <property type="entry name" value="TonB-dep_rcpt-like"/>
</dbReference>
<comment type="subcellular location">
    <subcellularLocation>
        <location evidence="1 11">Cell outer membrane</location>
        <topology evidence="1 11">Multi-pass membrane protein</topology>
    </subcellularLocation>
</comment>
<dbReference type="Gene3D" id="2.40.170.20">
    <property type="entry name" value="TonB-dependent receptor, beta-barrel domain"/>
    <property type="match status" value="1"/>
</dbReference>
<keyword evidence="10 11" id="KW-0998">Cell outer membrane</keyword>
<dbReference type="PANTHER" id="PTHR30069">
    <property type="entry name" value="TONB-DEPENDENT OUTER MEMBRANE RECEPTOR"/>
    <property type="match status" value="1"/>
</dbReference>
<evidence type="ECO:0000256" key="4">
    <source>
        <dbReference type="ARBA" id="ARBA00022452"/>
    </source>
</evidence>
<keyword evidence="3 11" id="KW-0813">Transport</keyword>
<dbReference type="InterPro" id="IPR000531">
    <property type="entry name" value="Beta-barrel_TonB"/>
</dbReference>
<dbReference type="Gene3D" id="2.170.130.10">
    <property type="entry name" value="TonB-dependent receptor, plug domain"/>
    <property type="match status" value="1"/>
</dbReference>
<evidence type="ECO:0000313" key="16">
    <source>
        <dbReference type="Proteomes" id="UP000295649"/>
    </source>
</evidence>
<keyword evidence="7 12" id="KW-0798">TonB box</keyword>
<dbReference type="Pfam" id="PF07715">
    <property type="entry name" value="Plug"/>
    <property type="match status" value="1"/>
</dbReference>
<accession>A0ABY2CQY8</accession>
<evidence type="ECO:0000256" key="10">
    <source>
        <dbReference type="ARBA" id="ARBA00023237"/>
    </source>
</evidence>
<reference evidence="15 16" key="1">
    <citation type="submission" date="2019-03" db="EMBL/GenBank/DDBJ databases">
        <title>Systems level insights into methane cycling in arid and semi-arid ecosystems.</title>
        <authorList>
            <person name="Kalyuzhnaya M."/>
        </authorList>
    </citation>
    <scope>NUCLEOTIDE SEQUENCE [LARGE SCALE GENOMIC DNA]</scope>
    <source>
        <strain evidence="15 16">S-1</strain>
    </source>
</reference>
<evidence type="ECO:0000256" key="5">
    <source>
        <dbReference type="ARBA" id="ARBA00022692"/>
    </source>
</evidence>
<evidence type="ECO:0000256" key="8">
    <source>
        <dbReference type="ARBA" id="ARBA00023136"/>
    </source>
</evidence>